<dbReference type="Proteomes" id="UP000790377">
    <property type="component" value="Unassembled WGS sequence"/>
</dbReference>
<gene>
    <name evidence="1" type="ORF">BJ138DRAFT_1108102</name>
</gene>
<organism evidence="1 2">
    <name type="scientific">Hygrophoropsis aurantiaca</name>
    <dbReference type="NCBI Taxonomy" id="72124"/>
    <lineage>
        <taxon>Eukaryota</taxon>
        <taxon>Fungi</taxon>
        <taxon>Dikarya</taxon>
        <taxon>Basidiomycota</taxon>
        <taxon>Agaricomycotina</taxon>
        <taxon>Agaricomycetes</taxon>
        <taxon>Agaricomycetidae</taxon>
        <taxon>Boletales</taxon>
        <taxon>Coniophorineae</taxon>
        <taxon>Hygrophoropsidaceae</taxon>
        <taxon>Hygrophoropsis</taxon>
    </lineage>
</organism>
<sequence length="285" mass="31750">MQYCCAPDHEDTVTLNEPSLLTPCGKVIYPSQVERQLILVIVIRPHMGQRSLARNALLVLGLLPYKKFIYHLLKLIPALEDDCQVDVFLGVIGIRLLTSQQNAVRQFKLSIGRMIDRDIAVSRYKAVRTASTNAASKNLSTQLRLTAGKKMFFDAEVQLQVVGAEYQSLRKRVSEAYRSMEDKRKCLELREEQLAVALARSVELADKAKPCVTPSVTYTPLFCLIDIYVFLLTETSATASILSQTGFAAAYSRLFPGCEEKEIVLQEQLVGNIAGDETQTVSGED</sequence>
<protein>
    <submittedName>
        <fullName evidence="1">Uncharacterized protein</fullName>
    </submittedName>
</protein>
<name>A0ACB7ZPC4_9AGAM</name>
<dbReference type="EMBL" id="MU269379">
    <property type="protein sequence ID" value="KAH7902936.1"/>
    <property type="molecule type" value="Genomic_DNA"/>
</dbReference>
<keyword evidence="2" id="KW-1185">Reference proteome</keyword>
<evidence type="ECO:0000313" key="1">
    <source>
        <dbReference type="EMBL" id="KAH7902936.1"/>
    </source>
</evidence>
<comment type="caution">
    <text evidence="1">The sequence shown here is derived from an EMBL/GenBank/DDBJ whole genome shotgun (WGS) entry which is preliminary data.</text>
</comment>
<reference evidence="1" key="1">
    <citation type="journal article" date="2021" name="New Phytol.">
        <title>Evolutionary innovations through gain and loss of genes in the ectomycorrhizal Boletales.</title>
        <authorList>
            <person name="Wu G."/>
            <person name="Miyauchi S."/>
            <person name="Morin E."/>
            <person name="Kuo A."/>
            <person name="Drula E."/>
            <person name="Varga T."/>
            <person name="Kohler A."/>
            <person name="Feng B."/>
            <person name="Cao Y."/>
            <person name="Lipzen A."/>
            <person name="Daum C."/>
            <person name="Hundley H."/>
            <person name="Pangilinan J."/>
            <person name="Johnson J."/>
            <person name="Barry K."/>
            <person name="LaButti K."/>
            <person name="Ng V."/>
            <person name="Ahrendt S."/>
            <person name="Min B."/>
            <person name="Choi I.G."/>
            <person name="Park H."/>
            <person name="Plett J.M."/>
            <person name="Magnuson J."/>
            <person name="Spatafora J.W."/>
            <person name="Nagy L.G."/>
            <person name="Henrissat B."/>
            <person name="Grigoriev I.V."/>
            <person name="Yang Z.L."/>
            <person name="Xu J."/>
            <person name="Martin F.M."/>
        </authorList>
    </citation>
    <scope>NUCLEOTIDE SEQUENCE</scope>
    <source>
        <strain evidence="1">ATCC 28755</strain>
    </source>
</reference>
<evidence type="ECO:0000313" key="2">
    <source>
        <dbReference type="Proteomes" id="UP000790377"/>
    </source>
</evidence>
<accession>A0ACB7ZPC4</accession>
<proteinExistence type="predicted"/>